<reference evidence="4" key="1">
    <citation type="submission" date="2016-10" db="EMBL/GenBank/DDBJ databases">
        <authorList>
            <person name="Varghese N."/>
            <person name="Submissions S."/>
        </authorList>
    </citation>
    <scope>NUCLEOTIDE SEQUENCE [LARGE SCALE GENOMIC DNA]</scope>
    <source>
        <strain evidence="4">GAS369</strain>
    </source>
</reference>
<evidence type="ECO:0000313" key="4">
    <source>
        <dbReference type="Proteomes" id="UP000243904"/>
    </source>
</evidence>
<dbReference type="InterPro" id="IPR029058">
    <property type="entry name" value="AB_hydrolase_fold"/>
</dbReference>
<evidence type="ECO:0000256" key="1">
    <source>
        <dbReference type="SAM" id="SignalP"/>
    </source>
</evidence>
<dbReference type="SUPFAM" id="SSF53474">
    <property type="entry name" value="alpha/beta-Hydrolases"/>
    <property type="match status" value="1"/>
</dbReference>
<evidence type="ECO:0000259" key="2">
    <source>
        <dbReference type="Pfam" id="PF12697"/>
    </source>
</evidence>
<dbReference type="RefSeq" id="WP_146689464.1">
    <property type="nucleotide sequence ID" value="NZ_LT629750.1"/>
</dbReference>
<evidence type="ECO:0000313" key="3">
    <source>
        <dbReference type="EMBL" id="SDT32182.1"/>
    </source>
</evidence>
<dbReference type="Gene3D" id="3.40.50.1820">
    <property type="entry name" value="alpha/beta hydrolase"/>
    <property type="match status" value="1"/>
</dbReference>
<dbReference type="Proteomes" id="UP000243904">
    <property type="component" value="Chromosome I"/>
</dbReference>
<protein>
    <submittedName>
        <fullName evidence="3">Pimeloyl-ACP methyl ester carboxylesterase</fullName>
    </submittedName>
</protein>
<feature type="domain" description="AB hydrolase-1" evidence="2">
    <location>
        <begin position="38"/>
        <end position="249"/>
    </location>
</feature>
<dbReference type="InterPro" id="IPR000073">
    <property type="entry name" value="AB_hydrolase_1"/>
</dbReference>
<keyword evidence="4" id="KW-1185">Reference proteome</keyword>
<keyword evidence="1" id="KW-0732">Signal</keyword>
<dbReference type="PANTHER" id="PTHR37017:SF11">
    <property type="entry name" value="ESTERASE_LIPASE_THIOESTERASE DOMAIN-CONTAINING PROTEIN"/>
    <property type="match status" value="1"/>
</dbReference>
<gene>
    <name evidence="3" type="ORF">SAMN05444158_5400</name>
</gene>
<accession>A0A1H1ZFB8</accession>
<organism evidence="3 4">
    <name type="scientific">Bradyrhizobium canariense</name>
    <dbReference type="NCBI Taxonomy" id="255045"/>
    <lineage>
        <taxon>Bacteria</taxon>
        <taxon>Pseudomonadati</taxon>
        <taxon>Pseudomonadota</taxon>
        <taxon>Alphaproteobacteria</taxon>
        <taxon>Hyphomicrobiales</taxon>
        <taxon>Nitrobacteraceae</taxon>
        <taxon>Bradyrhizobium</taxon>
    </lineage>
</organism>
<feature type="signal peptide" evidence="1">
    <location>
        <begin position="1"/>
        <end position="27"/>
    </location>
</feature>
<dbReference type="PANTHER" id="PTHR37017">
    <property type="entry name" value="AB HYDROLASE-1 DOMAIN-CONTAINING PROTEIN-RELATED"/>
    <property type="match status" value="1"/>
</dbReference>
<feature type="chain" id="PRO_5009267642" evidence="1">
    <location>
        <begin position="28"/>
        <end position="259"/>
    </location>
</feature>
<dbReference type="AlphaFoldDB" id="A0A1H1ZFB8"/>
<dbReference type="InterPro" id="IPR052897">
    <property type="entry name" value="Sec-Metab_Biosynth_Hydrolase"/>
</dbReference>
<dbReference type="EMBL" id="LT629750">
    <property type="protein sequence ID" value="SDT32182.1"/>
    <property type="molecule type" value="Genomic_DNA"/>
</dbReference>
<dbReference type="Pfam" id="PF12697">
    <property type="entry name" value="Abhydrolase_6"/>
    <property type="match status" value="1"/>
</dbReference>
<proteinExistence type="predicted"/>
<sequence>MMMNRRTFSTTVLAGAAASLISTRGMAANSAPPKARNVVLVHGLFADGSCWSEVIARLQAAGLNATAVQNPLTTLPEAVESAQRVLARQDGPTVLVGHSFSGMIVTEAGMHPNVSALVYVAARAPDAGEDYTALAKTYPTPPASAGIVFDGDEGRLTEAAFLHDFAGDLPEAKAKVLYAVQDPFHKALLAGKTTQAAWRSKPSFYAVSTEDRTINPDLERFMAKRMDAKTIELKSSHLSLISHPDEIARLILEAAGQPT</sequence>
<name>A0A1H1ZFB8_9BRAD</name>